<feature type="non-terminal residue" evidence="1">
    <location>
        <position position="125"/>
    </location>
</feature>
<dbReference type="Proteomes" id="UP001159405">
    <property type="component" value="Unassembled WGS sequence"/>
</dbReference>
<sequence length="125" mass="14472">MRQLPPKVLEEIYFKSIIPAVIYGIVVWGNCSSDMLNSLNPIHERAARLIHDQDDLQSLHWLPLSYLYNRRLLLFMFDVIKHNVPDDLASLFTLKSGSSPSRRGSQFVIPRVKYEIGKQSIQYRG</sequence>
<organism evidence="1 2">
    <name type="scientific">Porites lobata</name>
    <dbReference type="NCBI Taxonomy" id="104759"/>
    <lineage>
        <taxon>Eukaryota</taxon>
        <taxon>Metazoa</taxon>
        <taxon>Cnidaria</taxon>
        <taxon>Anthozoa</taxon>
        <taxon>Hexacorallia</taxon>
        <taxon>Scleractinia</taxon>
        <taxon>Fungiina</taxon>
        <taxon>Poritidae</taxon>
        <taxon>Porites</taxon>
    </lineage>
</organism>
<protein>
    <submittedName>
        <fullName evidence="1">Uncharacterized protein</fullName>
    </submittedName>
</protein>
<comment type="caution">
    <text evidence="1">The sequence shown here is derived from an EMBL/GenBank/DDBJ whole genome shotgun (WGS) entry which is preliminary data.</text>
</comment>
<reference evidence="1 2" key="1">
    <citation type="submission" date="2022-05" db="EMBL/GenBank/DDBJ databases">
        <authorList>
            <consortium name="Genoscope - CEA"/>
            <person name="William W."/>
        </authorList>
    </citation>
    <scope>NUCLEOTIDE SEQUENCE [LARGE SCALE GENOMIC DNA]</scope>
</reference>
<keyword evidence="2" id="KW-1185">Reference proteome</keyword>
<dbReference type="EMBL" id="CALNXK010000013">
    <property type="protein sequence ID" value="CAH3045047.1"/>
    <property type="molecule type" value="Genomic_DNA"/>
</dbReference>
<gene>
    <name evidence="1" type="ORF">PLOB_00006570</name>
</gene>
<evidence type="ECO:0000313" key="1">
    <source>
        <dbReference type="EMBL" id="CAH3045047.1"/>
    </source>
</evidence>
<evidence type="ECO:0000313" key="2">
    <source>
        <dbReference type="Proteomes" id="UP001159405"/>
    </source>
</evidence>
<name>A0ABN8N7Z1_9CNID</name>
<accession>A0ABN8N7Z1</accession>
<proteinExistence type="predicted"/>